<organism evidence="1 2">
    <name type="scientific">Candidatus Gottesmanbacteria bacterium CG1_02_37_22</name>
    <dbReference type="NCBI Taxonomy" id="1805209"/>
    <lineage>
        <taxon>Bacteria</taxon>
        <taxon>Candidatus Gottesmaniibacteriota</taxon>
    </lineage>
</organism>
<accession>A0A1J4TU89</accession>
<evidence type="ECO:0000313" key="2">
    <source>
        <dbReference type="Proteomes" id="UP000183120"/>
    </source>
</evidence>
<dbReference type="SUPFAM" id="SSF143011">
    <property type="entry name" value="RelE-like"/>
    <property type="match status" value="1"/>
</dbReference>
<comment type="caution">
    <text evidence="1">The sequence shown here is derived from an EMBL/GenBank/DDBJ whole genome shotgun (WGS) entry which is preliminary data.</text>
</comment>
<dbReference type="EMBL" id="MNUY01000008">
    <property type="protein sequence ID" value="OIO15498.1"/>
    <property type="molecule type" value="Genomic_DNA"/>
</dbReference>
<proteinExistence type="predicted"/>
<sequence>MKWNILLFESPRGEKPVEEFIKKQQPQAQAKILHKINLLQQYGSRLGIPHSKLLGSGIYELRIRGKEEIRICYCFRKRTIHLLHAFKKQSQKTPRNEFMTALRRFGNIDII</sequence>
<name>A0A1J4TU89_9BACT</name>
<evidence type="ECO:0008006" key="3">
    <source>
        <dbReference type="Google" id="ProtNLM"/>
    </source>
</evidence>
<dbReference type="AlphaFoldDB" id="A0A1J4TU89"/>
<evidence type="ECO:0000313" key="1">
    <source>
        <dbReference type="EMBL" id="OIO15498.1"/>
    </source>
</evidence>
<gene>
    <name evidence="1" type="ORF">AUJ73_00485</name>
</gene>
<dbReference type="InterPro" id="IPR035093">
    <property type="entry name" value="RelE/ParE_toxin_dom_sf"/>
</dbReference>
<reference evidence="1 2" key="1">
    <citation type="journal article" date="2016" name="Environ. Microbiol.">
        <title>Genomic resolution of a cold subsurface aquifer community provides metabolic insights for novel microbes adapted to high CO concentrations.</title>
        <authorList>
            <person name="Probst A.J."/>
            <person name="Castelle C.J."/>
            <person name="Singh A."/>
            <person name="Brown C.T."/>
            <person name="Anantharaman K."/>
            <person name="Sharon I."/>
            <person name="Hug L.A."/>
            <person name="Burstein D."/>
            <person name="Emerson J.B."/>
            <person name="Thomas B.C."/>
            <person name="Banfield J.F."/>
        </authorList>
    </citation>
    <scope>NUCLEOTIDE SEQUENCE [LARGE SCALE GENOMIC DNA]</scope>
    <source>
        <strain evidence="1">CG1_02_37_22</strain>
    </source>
</reference>
<dbReference type="STRING" id="1805209.AUJ73_00485"/>
<dbReference type="Proteomes" id="UP000183120">
    <property type="component" value="Unassembled WGS sequence"/>
</dbReference>
<dbReference type="InterPro" id="IPR009241">
    <property type="entry name" value="HigB-like"/>
</dbReference>
<dbReference type="Pfam" id="PF05973">
    <property type="entry name" value="Gp49"/>
    <property type="match status" value="1"/>
</dbReference>
<protein>
    <recommendedName>
        <fullName evidence="3">Addiction module toxin RelE</fullName>
    </recommendedName>
</protein>